<dbReference type="OrthoDB" id="67850at2759"/>
<evidence type="ECO:0000256" key="8">
    <source>
        <dbReference type="ARBA" id="ARBA00022989"/>
    </source>
</evidence>
<dbReference type="InterPro" id="IPR019049">
    <property type="entry name" value="Nucleoporin_prot_Ndc1/Nup"/>
</dbReference>
<reference evidence="14 15" key="1">
    <citation type="submission" date="2014-07" db="EMBL/GenBank/DDBJ databases">
        <title>Genomic and transcriptomic analysis on Apis cerana provide comprehensive insights into honey bee biology.</title>
        <authorList>
            <person name="Diao Q."/>
            <person name="Sun L."/>
            <person name="Zheng H."/>
            <person name="Zheng H."/>
            <person name="Xu S."/>
            <person name="Wang S."/>
            <person name="Zeng Z."/>
            <person name="Hu F."/>
            <person name="Su S."/>
            <person name="Wu J."/>
        </authorList>
    </citation>
    <scope>NUCLEOTIDE SEQUENCE [LARGE SCALE GENOMIC DNA]</scope>
    <source>
        <tissue evidence="14">Pupae without intestine</tissue>
    </source>
</reference>
<dbReference type="AlphaFoldDB" id="A0A2A3EFD1"/>
<keyword evidence="12" id="KW-0539">Nucleus</keyword>
<evidence type="ECO:0000256" key="3">
    <source>
        <dbReference type="ARBA" id="ARBA00005760"/>
    </source>
</evidence>
<feature type="transmembrane region" description="Helical" evidence="13">
    <location>
        <begin position="20"/>
        <end position="41"/>
    </location>
</feature>
<keyword evidence="5 13" id="KW-0812">Transmembrane</keyword>
<feature type="transmembrane region" description="Helical" evidence="13">
    <location>
        <begin position="105"/>
        <end position="124"/>
    </location>
</feature>
<evidence type="ECO:0000256" key="10">
    <source>
        <dbReference type="ARBA" id="ARBA00023132"/>
    </source>
</evidence>
<keyword evidence="15" id="KW-1185">Reference proteome</keyword>
<dbReference type="Proteomes" id="UP000242457">
    <property type="component" value="Unassembled WGS sequence"/>
</dbReference>
<dbReference type="PANTHER" id="PTHR13269:SF6">
    <property type="entry name" value="NUCLEOPORIN NDC1"/>
    <property type="match status" value="1"/>
</dbReference>
<evidence type="ECO:0000313" key="15">
    <source>
        <dbReference type="Proteomes" id="UP000242457"/>
    </source>
</evidence>
<keyword evidence="11 13" id="KW-0472">Membrane</keyword>
<dbReference type="GO" id="GO:0051028">
    <property type="term" value="P:mRNA transport"/>
    <property type="evidence" value="ECO:0007669"/>
    <property type="project" value="UniProtKB-KW"/>
</dbReference>
<evidence type="ECO:0000256" key="4">
    <source>
        <dbReference type="ARBA" id="ARBA00022448"/>
    </source>
</evidence>
<proteinExistence type="inferred from homology"/>
<dbReference type="STRING" id="94128.A0A2A3EFD1"/>
<evidence type="ECO:0000256" key="13">
    <source>
        <dbReference type="SAM" id="Phobius"/>
    </source>
</evidence>
<dbReference type="GO" id="GO:0015031">
    <property type="term" value="P:protein transport"/>
    <property type="evidence" value="ECO:0007669"/>
    <property type="project" value="UniProtKB-KW"/>
</dbReference>
<comment type="subcellular location">
    <subcellularLocation>
        <location evidence="1">Nucleus membrane</location>
        <topology evidence="1">Multi-pass membrane protein</topology>
    </subcellularLocation>
    <subcellularLocation>
        <location evidence="2">Nucleus</location>
        <location evidence="2">Nuclear pore complex</location>
    </subcellularLocation>
</comment>
<keyword evidence="4" id="KW-0813">Transport</keyword>
<evidence type="ECO:0000256" key="1">
    <source>
        <dbReference type="ARBA" id="ARBA00004232"/>
    </source>
</evidence>
<accession>A0A2A3EFD1</accession>
<evidence type="ECO:0000256" key="11">
    <source>
        <dbReference type="ARBA" id="ARBA00023136"/>
    </source>
</evidence>
<dbReference type="EMBL" id="KZ288262">
    <property type="protein sequence ID" value="PBC30428.1"/>
    <property type="molecule type" value="Genomic_DNA"/>
</dbReference>
<protein>
    <submittedName>
        <fullName evidence="14">Nucleoporin NDC1</fullName>
    </submittedName>
</protein>
<feature type="transmembrane region" description="Helical" evidence="13">
    <location>
        <begin position="61"/>
        <end position="84"/>
    </location>
</feature>
<evidence type="ECO:0000256" key="7">
    <source>
        <dbReference type="ARBA" id="ARBA00022927"/>
    </source>
</evidence>
<keyword evidence="9" id="KW-0811">Translocation</keyword>
<evidence type="ECO:0000256" key="6">
    <source>
        <dbReference type="ARBA" id="ARBA00022816"/>
    </source>
</evidence>
<feature type="transmembrane region" description="Helical" evidence="13">
    <location>
        <begin position="150"/>
        <end position="166"/>
    </location>
</feature>
<keyword evidence="8 13" id="KW-1133">Transmembrane helix</keyword>
<dbReference type="GO" id="GO:0031965">
    <property type="term" value="C:nuclear membrane"/>
    <property type="evidence" value="ECO:0007669"/>
    <property type="project" value="UniProtKB-SubCell"/>
</dbReference>
<organism evidence="14 15">
    <name type="scientific">Apis cerana cerana</name>
    <name type="common">Oriental honeybee</name>
    <dbReference type="NCBI Taxonomy" id="94128"/>
    <lineage>
        <taxon>Eukaryota</taxon>
        <taxon>Metazoa</taxon>
        <taxon>Ecdysozoa</taxon>
        <taxon>Arthropoda</taxon>
        <taxon>Hexapoda</taxon>
        <taxon>Insecta</taxon>
        <taxon>Pterygota</taxon>
        <taxon>Neoptera</taxon>
        <taxon>Endopterygota</taxon>
        <taxon>Hymenoptera</taxon>
        <taxon>Apocrita</taxon>
        <taxon>Aculeata</taxon>
        <taxon>Apoidea</taxon>
        <taxon>Anthophila</taxon>
        <taxon>Apidae</taxon>
        <taxon>Apis</taxon>
    </lineage>
</organism>
<evidence type="ECO:0000256" key="5">
    <source>
        <dbReference type="ARBA" id="ARBA00022692"/>
    </source>
</evidence>
<dbReference type="GO" id="GO:0070762">
    <property type="term" value="C:nuclear pore transmembrane ring"/>
    <property type="evidence" value="ECO:0007669"/>
    <property type="project" value="TreeGrafter"/>
</dbReference>
<comment type="similarity">
    <text evidence="3">Belongs to the NDC1 family.</text>
</comment>
<evidence type="ECO:0000313" key="14">
    <source>
        <dbReference type="EMBL" id="PBC30428.1"/>
    </source>
</evidence>
<sequence length="574" mass="66736">MIQMNKKGCKELLMQRMFLAIISSIAVQFFLVTLLFLITNLNTDYTSWIQNTWTAITSFRMWSYFCVLATVTFFQGVICSKNYSNVPPYLKSRFNKFCGIFTSQNILLGALHIIIGGLLVWMHLSIKGGRYGFLMTECNIVYGTCLMEEHYFLFLSGLWSGLYFFLKTSIFHTKYLKFPIIFSSKFSRFKTGICSLLPSLMIECIWPTLYYLIAYYFLGYNCCSTILFLSSAQLESEPLSNISNLLNFSLIFQLWLYQLIFVLVINSMYLLFELYLTEWVLFEFKQNNVFDIDESRMTLSEALSIDKVPIMQHLGYLDLVTIVQKDKTRRSILFTLSQPGGHPYNWNCIVEKCIGLIKKFSDDLTAAYIKPQELPPCAPCSTITHVTTFQKEYVYRMRNLVKEEVQLPTDQTDIKKEDDELFIQKFIKTKWNNFLTYLLSKPLISYIFGEIEGGKVCHILFNGQMVIWAADAISSLAVVSLTEDTYGIAQKDLPLIINTLLELKQALDKLQKSNIMAKKQDGDDKFIKQIFYSLRAATKRSLYRIITSFEIYMEDLALETRTMEQIYSFLTYRE</sequence>
<feature type="transmembrane region" description="Helical" evidence="13">
    <location>
        <begin position="250"/>
        <end position="272"/>
    </location>
</feature>
<keyword evidence="6" id="KW-0509">mRNA transport</keyword>
<dbReference type="GO" id="GO:0030674">
    <property type="term" value="F:protein-macromolecule adaptor activity"/>
    <property type="evidence" value="ECO:0007669"/>
    <property type="project" value="TreeGrafter"/>
</dbReference>
<keyword evidence="10" id="KW-0906">Nuclear pore complex</keyword>
<gene>
    <name evidence="14" type="ORF">APICC_07989</name>
</gene>
<dbReference type="Pfam" id="PF09531">
    <property type="entry name" value="Ndc1_Nup"/>
    <property type="match status" value="1"/>
</dbReference>
<dbReference type="PANTHER" id="PTHR13269">
    <property type="entry name" value="NUCLEOPORIN NDC1"/>
    <property type="match status" value="1"/>
</dbReference>
<keyword evidence="7" id="KW-0653">Protein transport</keyword>
<dbReference type="GO" id="GO:0006999">
    <property type="term" value="P:nuclear pore organization"/>
    <property type="evidence" value="ECO:0007669"/>
    <property type="project" value="TreeGrafter"/>
</dbReference>
<evidence type="ECO:0000256" key="9">
    <source>
        <dbReference type="ARBA" id="ARBA00023010"/>
    </source>
</evidence>
<evidence type="ECO:0000256" key="2">
    <source>
        <dbReference type="ARBA" id="ARBA00004567"/>
    </source>
</evidence>
<evidence type="ECO:0000256" key="12">
    <source>
        <dbReference type="ARBA" id="ARBA00023242"/>
    </source>
</evidence>
<name>A0A2A3EFD1_APICC</name>